<evidence type="ECO:0000313" key="2">
    <source>
        <dbReference type="Proteomes" id="UP000789901"/>
    </source>
</evidence>
<keyword evidence="2" id="KW-1185">Reference proteome</keyword>
<feature type="non-terminal residue" evidence="1">
    <location>
        <position position="260"/>
    </location>
</feature>
<evidence type="ECO:0000313" key="1">
    <source>
        <dbReference type="EMBL" id="CAG8567491.1"/>
    </source>
</evidence>
<comment type="caution">
    <text evidence="1">The sequence shown here is derived from an EMBL/GenBank/DDBJ whole genome shotgun (WGS) entry which is preliminary data.</text>
</comment>
<protein>
    <submittedName>
        <fullName evidence="1">42374_t:CDS:1</fullName>
    </submittedName>
</protein>
<dbReference type="Proteomes" id="UP000789901">
    <property type="component" value="Unassembled WGS sequence"/>
</dbReference>
<proteinExistence type="predicted"/>
<reference evidence="1 2" key="1">
    <citation type="submission" date="2021-06" db="EMBL/GenBank/DDBJ databases">
        <authorList>
            <person name="Kallberg Y."/>
            <person name="Tangrot J."/>
            <person name="Rosling A."/>
        </authorList>
    </citation>
    <scope>NUCLEOTIDE SEQUENCE [LARGE SCALE GENOMIC DNA]</scope>
    <source>
        <strain evidence="1 2">120-4 pot B 10/14</strain>
    </source>
</reference>
<gene>
    <name evidence="1" type="ORF">GMARGA_LOCUS5320</name>
</gene>
<accession>A0ABN7UFE4</accession>
<organism evidence="1 2">
    <name type="scientific">Gigaspora margarita</name>
    <dbReference type="NCBI Taxonomy" id="4874"/>
    <lineage>
        <taxon>Eukaryota</taxon>
        <taxon>Fungi</taxon>
        <taxon>Fungi incertae sedis</taxon>
        <taxon>Mucoromycota</taxon>
        <taxon>Glomeromycotina</taxon>
        <taxon>Glomeromycetes</taxon>
        <taxon>Diversisporales</taxon>
        <taxon>Gigasporaceae</taxon>
        <taxon>Gigaspora</taxon>
    </lineage>
</organism>
<name>A0ABN7UFE4_GIGMA</name>
<sequence length="260" mass="29952">MLSQDKPMVSLSKAFKRNSCKKEHCAIKKAKFECFDIFNGDNINPTPDIIINLADEREDIFYDPLKAYDTSTESEKSLPPQMTQTIYPILNNFQIPAEFINLLELEIFDQAKSKNKNSNLHAHQQCIEEKNSSLNQLIISEALCHDDQEKKIIASKLTNKMLEKNINIMGYYHIFDPLCLKNTFRETIVDLYLFQNSRVAKIAREAVQQYFVYMLNEPSHQSKEFSKGLAEHFGAFMGSNNQPYTTSNTALSHNPEHLKC</sequence>
<dbReference type="EMBL" id="CAJVQB010002243">
    <property type="protein sequence ID" value="CAG8567491.1"/>
    <property type="molecule type" value="Genomic_DNA"/>
</dbReference>